<evidence type="ECO:0000313" key="1">
    <source>
        <dbReference type="EMBL" id="KNE89965.1"/>
    </source>
</evidence>
<proteinExistence type="predicted"/>
<gene>
    <name evidence="1" type="ORF">PSTG_16582</name>
</gene>
<accession>A0A0L0USL9</accession>
<evidence type="ECO:0000313" key="2">
    <source>
        <dbReference type="Proteomes" id="UP000054564"/>
    </source>
</evidence>
<protein>
    <submittedName>
        <fullName evidence="1">Uncharacterized protein</fullName>
    </submittedName>
</protein>
<sequence>MSSIPKGRLLPQLGFTANFQAKCRPVLTNSPEFRGGSPRANNHGLLTRIGLQLSICSAPSGNAEGPRLNINTIEVPSPSGDDDCELVVIRMLSVLSKCRKSEDPSHKLADLNPRAEIC</sequence>
<organism evidence="1 2">
    <name type="scientific">Puccinia striiformis f. sp. tritici PST-78</name>
    <dbReference type="NCBI Taxonomy" id="1165861"/>
    <lineage>
        <taxon>Eukaryota</taxon>
        <taxon>Fungi</taxon>
        <taxon>Dikarya</taxon>
        <taxon>Basidiomycota</taxon>
        <taxon>Pucciniomycotina</taxon>
        <taxon>Pucciniomycetes</taxon>
        <taxon>Pucciniales</taxon>
        <taxon>Pucciniaceae</taxon>
        <taxon>Puccinia</taxon>
    </lineage>
</organism>
<keyword evidence="2" id="KW-1185">Reference proteome</keyword>
<name>A0A0L0USL9_9BASI</name>
<dbReference type="EMBL" id="AJIL01000285">
    <property type="protein sequence ID" value="KNE89965.1"/>
    <property type="molecule type" value="Genomic_DNA"/>
</dbReference>
<dbReference type="Proteomes" id="UP000054564">
    <property type="component" value="Unassembled WGS sequence"/>
</dbReference>
<comment type="caution">
    <text evidence="1">The sequence shown here is derived from an EMBL/GenBank/DDBJ whole genome shotgun (WGS) entry which is preliminary data.</text>
</comment>
<dbReference type="AlphaFoldDB" id="A0A0L0USL9"/>
<reference evidence="2" key="1">
    <citation type="submission" date="2014-03" db="EMBL/GenBank/DDBJ databases">
        <title>The Genome Sequence of Puccinia striiformis f. sp. tritici PST-78.</title>
        <authorList>
            <consortium name="The Broad Institute Genome Sequencing Platform"/>
            <person name="Cuomo C."/>
            <person name="Hulbert S."/>
            <person name="Chen X."/>
            <person name="Walker B."/>
            <person name="Young S.K."/>
            <person name="Zeng Q."/>
            <person name="Gargeya S."/>
            <person name="Fitzgerald M."/>
            <person name="Haas B."/>
            <person name="Abouelleil A."/>
            <person name="Alvarado L."/>
            <person name="Arachchi H.M."/>
            <person name="Berlin A.M."/>
            <person name="Chapman S.B."/>
            <person name="Goldberg J."/>
            <person name="Griggs A."/>
            <person name="Gujja S."/>
            <person name="Hansen M."/>
            <person name="Howarth C."/>
            <person name="Imamovic A."/>
            <person name="Larimer J."/>
            <person name="McCowan C."/>
            <person name="Montmayeur A."/>
            <person name="Murphy C."/>
            <person name="Neiman D."/>
            <person name="Pearson M."/>
            <person name="Priest M."/>
            <person name="Roberts A."/>
            <person name="Saif S."/>
            <person name="Shea T."/>
            <person name="Sisk P."/>
            <person name="Sykes S."/>
            <person name="Wortman J."/>
            <person name="Nusbaum C."/>
            <person name="Birren B."/>
        </authorList>
    </citation>
    <scope>NUCLEOTIDE SEQUENCE [LARGE SCALE GENOMIC DNA]</scope>
    <source>
        <strain evidence="2">race PST-78</strain>
    </source>
</reference>